<dbReference type="eggNOG" id="COG0645">
    <property type="taxonomic scope" value="Bacteria"/>
</dbReference>
<dbReference type="STRING" id="471853.Bcav_3278"/>
<organism evidence="1 2">
    <name type="scientific">Beutenbergia cavernae (strain ATCC BAA-8 / DSM 12333 / CCUG 43141 / JCM 11478 / NBRC 16432 / NCIMB 13614 / HKI 0122)</name>
    <dbReference type="NCBI Taxonomy" id="471853"/>
    <lineage>
        <taxon>Bacteria</taxon>
        <taxon>Bacillati</taxon>
        <taxon>Actinomycetota</taxon>
        <taxon>Actinomycetes</taxon>
        <taxon>Micrococcales</taxon>
        <taxon>Beutenbergiaceae</taxon>
        <taxon>Beutenbergia</taxon>
    </lineage>
</organism>
<evidence type="ECO:0008006" key="3">
    <source>
        <dbReference type="Google" id="ProtNLM"/>
    </source>
</evidence>
<evidence type="ECO:0000313" key="2">
    <source>
        <dbReference type="Proteomes" id="UP000007962"/>
    </source>
</evidence>
<dbReference type="EMBL" id="CP001618">
    <property type="protein sequence ID" value="ACQ81521.1"/>
    <property type="molecule type" value="Genomic_DNA"/>
</dbReference>
<dbReference type="RefSeq" id="WP_015883758.1">
    <property type="nucleotide sequence ID" value="NC_012669.1"/>
</dbReference>
<name>C5C1B1_BEUC1</name>
<dbReference type="SUPFAM" id="SSF52540">
    <property type="entry name" value="P-loop containing nucleoside triphosphate hydrolases"/>
    <property type="match status" value="1"/>
</dbReference>
<evidence type="ECO:0000313" key="1">
    <source>
        <dbReference type="EMBL" id="ACQ81521.1"/>
    </source>
</evidence>
<dbReference type="InterPro" id="IPR027417">
    <property type="entry name" value="P-loop_NTPase"/>
</dbReference>
<protein>
    <recommendedName>
        <fullName evidence="3">Kinase</fullName>
    </recommendedName>
</protein>
<dbReference type="Pfam" id="PF13671">
    <property type="entry name" value="AAA_33"/>
    <property type="match status" value="1"/>
</dbReference>
<gene>
    <name evidence="1" type="ordered locus">Bcav_3278</name>
</gene>
<dbReference type="AlphaFoldDB" id="C5C1B1"/>
<dbReference type="PANTHER" id="PTHR37807:SF3">
    <property type="entry name" value="OS07G0160300 PROTEIN"/>
    <property type="match status" value="1"/>
</dbReference>
<dbReference type="KEGG" id="bcv:Bcav_3278"/>
<proteinExistence type="predicted"/>
<dbReference type="HOGENOM" id="CLU_106286_0_0_11"/>
<reference evidence="1 2" key="1">
    <citation type="journal article" date="2009" name="Stand. Genomic Sci.">
        <title>Complete genome sequence of Beutenbergia cavernae type strain (HKI 0122).</title>
        <authorList>
            <person name="Land M."/>
            <person name="Pukall R."/>
            <person name="Abt B."/>
            <person name="Goker M."/>
            <person name="Rohde M."/>
            <person name="Glavina Del Rio T."/>
            <person name="Tice H."/>
            <person name="Copeland A."/>
            <person name="Cheng J.F."/>
            <person name="Lucas S."/>
            <person name="Chen F."/>
            <person name="Nolan M."/>
            <person name="Bruce D."/>
            <person name="Goodwin L."/>
            <person name="Pitluck S."/>
            <person name="Ivanova N."/>
            <person name="Mavromatis K."/>
            <person name="Ovchinnikova G."/>
            <person name="Pati A."/>
            <person name="Chen A."/>
            <person name="Palaniappan K."/>
            <person name="Hauser L."/>
            <person name="Chang Y.J."/>
            <person name="Jefferies C.C."/>
            <person name="Saunders E."/>
            <person name="Brettin T."/>
            <person name="Detter J.C."/>
            <person name="Han C."/>
            <person name="Chain P."/>
            <person name="Bristow J."/>
            <person name="Eisen J.A."/>
            <person name="Markowitz V."/>
            <person name="Hugenholtz P."/>
            <person name="Kyrpides N.C."/>
            <person name="Klenk H.P."/>
            <person name="Lapidus A."/>
        </authorList>
    </citation>
    <scope>NUCLEOTIDE SEQUENCE [LARGE SCALE GENOMIC DNA]</scope>
    <source>
        <strain evidence="2">ATCC BAA-8 / DSM 12333 / NBRC 16432</strain>
    </source>
</reference>
<accession>C5C1B1</accession>
<dbReference type="Gene3D" id="3.40.50.300">
    <property type="entry name" value="P-loop containing nucleotide triphosphate hydrolases"/>
    <property type="match status" value="1"/>
</dbReference>
<sequence>MPDLLTLVNGLPGSGKTTLATALAPALNAALLSKDTVKDALVPVVPAAAAPWTLGAASMEAIWTVASGTPGDVVVESWFFASRDSGHVAAGLARVRPTAVVEVWCDVPADLAASRFLARSRPDWYADQERFDGDWADWADRAEPLDVGPVVRVDTSRAVDVARVADLVRLAAVHSAGLSRS</sequence>
<dbReference type="Proteomes" id="UP000007962">
    <property type="component" value="Chromosome"/>
</dbReference>
<dbReference type="OrthoDB" id="3819922at2"/>
<dbReference type="PANTHER" id="PTHR37807">
    <property type="entry name" value="OS07G0160300 PROTEIN"/>
    <property type="match status" value="1"/>
</dbReference>
<keyword evidence="2" id="KW-1185">Reference proteome</keyword>